<feature type="repeat" description="TPR" evidence="3">
    <location>
        <begin position="344"/>
        <end position="377"/>
    </location>
</feature>
<protein>
    <recommendedName>
        <fullName evidence="7">TPR-like protein</fullName>
    </recommendedName>
</protein>
<keyword evidence="2 3" id="KW-0802">TPR repeat</keyword>
<evidence type="ECO:0000313" key="6">
    <source>
        <dbReference type="Proteomes" id="UP001344447"/>
    </source>
</evidence>
<dbReference type="Pfam" id="PF12895">
    <property type="entry name" value="ANAPC3"/>
    <property type="match status" value="1"/>
</dbReference>
<evidence type="ECO:0000256" key="4">
    <source>
        <dbReference type="SAM" id="Phobius"/>
    </source>
</evidence>
<organism evidence="5 6">
    <name type="scientific">Dictyostelium firmibasis</name>
    <dbReference type="NCBI Taxonomy" id="79012"/>
    <lineage>
        <taxon>Eukaryota</taxon>
        <taxon>Amoebozoa</taxon>
        <taxon>Evosea</taxon>
        <taxon>Eumycetozoa</taxon>
        <taxon>Dictyostelia</taxon>
        <taxon>Dictyosteliales</taxon>
        <taxon>Dictyosteliaceae</taxon>
        <taxon>Dictyostelium</taxon>
    </lineage>
</organism>
<dbReference type="Gene3D" id="1.25.40.10">
    <property type="entry name" value="Tetratricopeptide repeat domain"/>
    <property type="match status" value="2"/>
</dbReference>
<dbReference type="SMART" id="SM00028">
    <property type="entry name" value="TPR"/>
    <property type="match status" value="7"/>
</dbReference>
<dbReference type="PANTHER" id="PTHR12558">
    <property type="entry name" value="CELL DIVISION CYCLE 16,23,27"/>
    <property type="match status" value="1"/>
</dbReference>
<dbReference type="GO" id="GO:0051301">
    <property type="term" value="P:cell division"/>
    <property type="evidence" value="ECO:0007669"/>
    <property type="project" value="TreeGrafter"/>
</dbReference>
<dbReference type="InterPro" id="IPR011990">
    <property type="entry name" value="TPR-like_helical_dom_sf"/>
</dbReference>
<keyword evidence="4" id="KW-1133">Transmembrane helix</keyword>
<keyword evidence="4" id="KW-0472">Membrane</keyword>
<proteinExistence type="predicted"/>
<dbReference type="PANTHER" id="PTHR12558:SF44">
    <property type="entry name" value="TETRATRICOPEPTIDE REPEAT-CONTAINING PROTEIN"/>
    <property type="match status" value="1"/>
</dbReference>
<name>A0AAN7YXG7_9MYCE</name>
<evidence type="ECO:0000256" key="2">
    <source>
        <dbReference type="ARBA" id="ARBA00022803"/>
    </source>
</evidence>
<dbReference type="SUPFAM" id="SSF48452">
    <property type="entry name" value="TPR-like"/>
    <property type="match status" value="1"/>
</dbReference>
<evidence type="ECO:0000313" key="5">
    <source>
        <dbReference type="EMBL" id="KAK5583066.1"/>
    </source>
</evidence>
<evidence type="ECO:0008006" key="7">
    <source>
        <dbReference type="Google" id="ProtNLM"/>
    </source>
</evidence>
<dbReference type="Pfam" id="PF13432">
    <property type="entry name" value="TPR_16"/>
    <property type="match status" value="1"/>
</dbReference>
<evidence type="ECO:0000256" key="3">
    <source>
        <dbReference type="PROSITE-ProRule" id="PRU00339"/>
    </source>
</evidence>
<comment type="caution">
    <text evidence="5">The sequence shown here is derived from an EMBL/GenBank/DDBJ whole genome shotgun (WGS) entry which is preliminary data.</text>
</comment>
<keyword evidence="4" id="KW-0812">Transmembrane</keyword>
<dbReference type="Pfam" id="PF13181">
    <property type="entry name" value="TPR_8"/>
    <property type="match status" value="2"/>
</dbReference>
<dbReference type="Pfam" id="PF07719">
    <property type="entry name" value="TPR_2"/>
    <property type="match status" value="1"/>
</dbReference>
<dbReference type="InterPro" id="IPR013105">
    <property type="entry name" value="TPR_2"/>
</dbReference>
<reference evidence="5 6" key="1">
    <citation type="submission" date="2023-11" db="EMBL/GenBank/DDBJ databases">
        <title>Dfirmibasis_genome.</title>
        <authorList>
            <person name="Edelbroek B."/>
            <person name="Kjellin J."/>
            <person name="Jerlstrom-Hultqvist J."/>
            <person name="Soderbom F."/>
        </authorList>
    </citation>
    <scope>NUCLEOTIDE SEQUENCE [LARGE SCALE GENOMIC DNA]</scope>
    <source>
        <strain evidence="5 6">TNS-C-14</strain>
    </source>
</reference>
<dbReference type="InterPro" id="IPR019734">
    <property type="entry name" value="TPR_rpt"/>
</dbReference>
<dbReference type="Proteomes" id="UP001344447">
    <property type="component" value="Unassembled WGS sequence"/>
</dbReference>
<feature type="repeat" description="TPR" evidence="3">
    <location>
        <begin position="212"/>
        <end position="245"/>
    </location>
</feature>
<keyword evidence="6" id="KW-1185">Reference proteome</keyword>
<dbReference type="PROSITE" id="PS50005">
    <property type="entry name" value="TPR"/>
    <property type="match status" value="4"/>
</dbReference>
<accession>A0AAN7YXG7</accession>
<dbReference type="EMBL" id="JAVFKY010000001">
    <property type="protein sequence ID" value="KAK5583066.1"/>
    <property type="molecule type" value="Genomic_DNA"/>
</dbReference>
<feature type="repeat" description="TPR" evidence="3">
    <location>
        <begin position="144"/>
        <end position="177"/>
    </location>
</feature>
<dbReference type="AlphaFoldDB" id="A0AAN7YXG7"/>
<keyword evidence="1" id="KW-0677">Repeat</keyword>
<sequence>MLKKKSQILHVSSQIFFFLYFFNFSFHTIKMISNLLKSSKNFNKIKNGVLNKRQFISTSSNNIIKSSNNNLFLKNNQINNNNNNKVNNKYRNNKNYDRFYCSIKGEDREYANLMEKASSLINESKFEEAIPIITKAIQLSPSDPNGYSLRADTFEILHRYDEAIQDYEKVLHFLPESIPCYSSLASCFYNQGDINRAIKYFEHILIIDPNYLPANGYLGDIYFKLGDLSKSLGYYKKVLAIQPNSEIGLLGLGHLAMKQDNKKDAIKIYRQVIKLGEGKPIEQFQTKVSPFENVYNAAKLKGPIECNPIYSANLCLANIFYHQLNEGPSMKYFEKVVEYNPNNSNALALLATLKLQDGKLEEAFEKIERSIQLEPSNFNKSIKADVLFDLGRFEEAVPLFKEVLAELLEGENPDPEMASPRLSILYNLLLSFAHLSSQFPNVIDFQAVSNQMTNVELEELSKIPKTLFELNSCSRHWVKFFERLSQSIYISGTVQREFSDLMLDFFQSIALSAGEIIRTNHHMMQNQSETPLLKDDGFEQTIFEYFENLTSSILNK</sequence>
<feature type="repeat" description="TPR" evidence="3">
    <location>
        <begin position="178"/>
        <end position="211"/>
    </location>
</feature>
<feature type="transmembrane region" description="Helical" evidence="4">
    <location>
        <begin position="7"/>
        <end position="26"/>
    </location>
</feature>
<evidence type="ECO:0000256" key="1">
    <source>
        <dbReference type="ARBA" id="ARBA00022737"/>
    </source>
</evidence>
<gene>
    <name evidence="5" type="ORF">RB653_004656</name>
</gene>